<sequence length="21" mass="2422">MSILVDGWPKQWNNIHDHACG</sequence>
<reference evidence="1 2" key="1">
    <citation type="journal article" date="2008" name="Science">
        <title>The Physcomitrella genome reveals evolutionary insights into the conquest of land by plants.</title>
        <authorList>
            <person name="Rensing S."/>
            <person name="Lang D."/>
            <person name="Zimmer A."/>
            <person name="Terry A."/>
            <person name="Salamov A."/>
            <person name="Shapiro H."/>
            <person name="Nishiyama T."/>
            <person name="Perroud P.-F."/>
            <person name="Lindquist E."/>
            <person name="Kamisugi Y."/>
            <person name="Tanahashi T."/>
            <person name="Sakakibara K."/>
            <person name="Fujita T."/>
            <person name="Oishi K."/>
            <person name="Shin-I T."/>
            <person name="Kuroki Y."/>
            <person name="Toyoda A."/>
            <person name="Suzuki Y."/>
            <person name="Hashimoto A."/>
            <person name="Yamaguchi K."/>
            <person name="Sugano A."/>
            <person name="Kohara Y."/>
            <person name="Fujiyama A."/>
            <person name="Anterola A."/>
            <person name="Aoki S."/>
            <person name="Ashton N."/>
            <person name="Barbazuk W.B."/>
            <person name="Barker E."/>
            <person name="Bennetzen J."/>
            <person name="Bezanilla M."/>
            <person name="Blankenship R."/>
            <person name="Cho S.H."/>
            <person name="Dutcher S."/>
            <person name="Estelle M."/>
            <person name="Fawcett J.A."/>
            <person name="Gundlach H."/>
            <person name="Hanada K."/>
            <person name="Heyl A."/>
            <person name="Hicks K.A."/>
            <person name="Hugh J."/>
            <person name="Lohr M."/>
            <person name="Mayer K."/>
            <person name="Melkozernov A."/>
            <person name="Murata T."/>
            <person name="Nelson D."/>
            <person name="Pils B."/>
            <person name="Prigge M."/>
            <person name="Reiss B."/>
            <person name="Renner T."/>
            <person name="Rombauts S."/>
            <person name="Rushton P."/>
            <person name="Sanderfoot A."/>
            <person name="Schween G."/>
            <person name="Shiu S.-H."/>
            <person name="Stueber K."/>
            <person name="Theodoulou F.L."/>
            <person name="Tu H."/>
            <person name="Van de Peer Y."/>
            <person name="Verrier P.J."/>
            <person name="Waters E."/>
            <person name="Wood A."/>
            <person name="Yang L."/>
            <person name="Cove D."/>
            <person name="Cuming A."/>
            <person name="Hasebe M."/>
            <person name="Lucas S."/>
            <person name="Mishler D.B."/>
            <person name="Reski R."/>
            <person name="Grigoriev I."/>
            <person name="Quatrano R.S."/>
            <person name="Boore J.L."/>
        </authorList>
    </citation>
    <scope>NUCLEOTIDE SEQUENCE [LARGE SCALE GENOMIC DNA]</scope>
    <source>
        <strain evidence="1 2">cv. Gransden 2004</strain>
    </source>
</reference>
<dbReference type="EnsemblPlants" id="Pp3c1_28840V3.2">
    <property type="protein sequence ID" value="Pp3c1_28840V3.2"/>
    <property type="gene ID" value="Pp3c1_28840"/>
</dbReference>
<dbReference type="Gramene" id="Pp3c1_28840V3.2">
    <property type="protein sequence ID" value="Pp3c1_28840V3.2"/>
    <property type="gene ID" value="Pp3c1_28840"/>
</dbReference>
<dbReference type="AlphaFoldDB" id="A0A7I4BS12"/>
<proteinExistence type="predicted"/>
<accession>A0A7I4BS12</accession>
<name>A0A7I4BS12_PHYPA</name>
<dbReference type="Proteomes" id="UP000006727">
    <property type="component" value="Chromosome 1"/>
</dbReference>
<evidence type="ECO:0000313" key="1">
    <source>
        <dbReference type="EnsemblPlants" id="Pp3c1_28840V3.2"/>
    </source>
</evidence>
<dbReference type="EMBL" id="ABEU02000001">
    <property type="status" value="NOT_ANNOTATED_CDS"/>
    <property type="molecule type" value="Genomic_DNA"/>
</dbReference>
<organism evidence="1 2">
    <name type="scientific">Physcomitrium patens</name>
    <name type="common">Spreading-leaved earth moss</name>
    <name type="synonym">Physcomitrella patens</name>
    <dbReference type="NCBI Taxonomy" id="3218"/>
    <lineage>
        <taxon>Eukaryota</taxon>
        <taxon>Viridiplantae</taxon>
        <taxon>Streptophyta</taxon>
        <taxon>Embryophyta</taxon>
        <taxon>Bryophyta</taxon>
        <taxon>Bryophytina</taxon>
        <taxon>Bryopsida</taxon>
        <taxon>Funariidae</taxon>
        <taxon>Funariales</taxon>
        <taxon>Funariaceae</taxon>
        <taxon>Physcomitrium</taxon>
    </lineage>
</organism>
<reference evidence="1 2" key="2">
    <citation type="journal article" date="2018" name="Plant J.">
        <title>The Physcomitrella patens chromosome-scale assembly reveals moss genome structure and evolution.</title>
        <authorList>
            <person name="Lang D."/>
            <person name="Ullrich K.K."/>
            <person name="Murat F."/>
            <person name="Fuchs J."/>
            <person name="Jenkins J."/>
            <person name="Haas F.B."/>
            <person name="Piednoel M."/>
            <person name="Gundlach H."/>
            <person name="Van Bel M."/>
            <person name="Meyberg R."/>
            <person name="Vives C."/>
            <person name="Morata J."/>
            <person name="Symeonidi A."/>
            <person name="Hiss M."/>
            <person name="Muchero W."/>
            <person name="Kamisugi Y."/>
            <person name="Saleh O."/>
            <person name="Blanc G."/>
            <person name="Decker E.L."/>
            <person name="van Gessel N."/>
            <person name="Grimwood J."/>
            <person name="Hayes R.D."/>
            <person name="Graham S.W."/>
            <person name="Gunter L.E."/>
            <person name="McDaniel S.F."/>
            <person name="Hoernstein S.N.W."/>
            <person name="Larsson A."/>
            <person name="Li F.W."/>
            <person name="Perroud P.F."/>
            <person name="Phillips J."/>
            <person name="Ranjan P."/>
            <person name="Rokshar D.S."/>
            <person name="Rothfels C.J."/>
            <person name="Schneider L."/>
            <person name="Shu S."/>
            <person name="Stevenson D.W."/>
            <person name="Thummler F."/>
            <person name="Tillich M."/>
            <person name="Villarreal Aguilar J.C."/>
            <person name="Widiez T."/>
            <person name="Wong G.K."/>
            <person name="Wymore A."/>
            <person name="Zhang Y."/>
            <person name="Zimmer A.D."/>
            <person name="Quatrano R.S."/>
            <person name="Mayer K.F.X."/>
            <person name="Goodstein D."/>
            <person name="Casacuberta J.M."/>
            <person name="Vandepoele K."/>
            <person name="Reski R."/>
            <person name="Cuming A.C."/>
            <person name="Tuskan G.A."/>
            <person name="Maumus F."/>
            <person name="Salse J."/>
            <person name="Schmutz J."/>
            <person name="Rensing S.A."/>
        </authorList>
    </citation>
    <scope>NUCLEOTIDE SEQUENCE [LARGE SCALE GENOMIC DNA]</scope>
    <source>
        <strain evidence="1 2">cv. Gransden 2004</strain>
    </source>
</reference>
<evidence type="ECO:0000313" key="2">
    <source>
        <dbReference type="Proteomes" id="UP000006727"/>
    </source>
</evidence>
<protein>
    <submittedName>
        <fullName evidence="1">Uncharacterized protein</fullName>
    </submittedName>
</protein>
<keyword evidence="2" id="KW-1185">Reference proteome</keyword>
<reference evidence="1" key="3">
    <citation type="submission" date="2020-12" db="UniProtKB">
        <authorList>
            <consortium name="EnsemblPlants"/>
        </authorList>
    </citation>
    <scope>IDENTIFICATION</scope>
</reference>